<keyword evidence="6" id="KW-0010">Activator</keyword>
<evidence type="ECO:0000256" key="8">
    <source>
        <dbReference type="ARBA" id="ARBA00023242"/>
    </source>
</evidence>
<reference evidence="10" key="2">
    <citation type="submission" date="2023-05" db="EMBL/GenBank/DDBJ databases">
        <authorList>
            <person name="Schelkunov M.I."/>
        </authorList>
    </citation>
    <scope>NUCLEOTIDE SEQUENCE</scope>
    <source>
        <strain evidence="10">Hsosn_3</strain>
        <tissue evidence="10">Leaf</tissue>
    </source>
</reference>
<comment type="subcellular location">
    <subcellularLocation>
        <location evidence="1">Nucleus</location>
    </subcellularLocation>
</comment>
<dbReference type="PROSITE" id="PS51032">
    <property type="entry name" value="AP2_ERF"/>
    <property type="match status" value="1"/>
</dbReference>
<dbReference type="InterPro" id="IPR036955">
    <property type="entry name" value="AP2/ERF_dom_sf"/>
</dbReference>
<keyword evidence="4" id="KW-0805">Transcription regulation</keyword>
<dbReference type="InterPro" id="IPR001471">
    <property type="entry name" value="AP2/ERF_dom"/>
</dbReference>
<keyword evidence="11" id="KW-1185">Reference proteome</keyword>
<dbReference type="GO" id="GO:0009873">
    <property type="term" value="P:ethylene-activated signaling pathway"/>
    <property type="evidence" value="ECO:0007669"/>
    <property type="project" value="UniProtKB-KW"/>
</dbReference>
<dbReference type="InterPro" id="IPR044808">
    <property type="entry name" value="ERF_plant"/>
</dbReference>
<dbReference type="GO" id="GO:0003700">
    <property type="term" value="F:DNA-binding transcription factor activity"/>
    <property type="evidence" value="ECO:0007669"/>
    <property type="project" value="InterPro"/>
</dbReference>
<dbReference type="Gene3D" id="3.30.730.10">
    <property type="entry name" value="AP2/ERF domain"/>
    <property type="match status" value="1"/>
</dbReference>
<dbReference type="SUPFAM" id="SSF54171">
    <property type="entry name" value="DNA-binding domain"/>
    <property type="match status" value="1"/>
</dbReference>
<keyword evidence="7" id="KW-0804">Transcription</keyword>
<dbReference type="GO" id="GO:0005634">
    <property type="term" value="C:nucleus"/>
    <property type="evidence" value="ECO:0007669"/>
    <property type="project" value="UniProtKB-SubCell"/>
</dbReference>
<evidence type="ECO:0000313" key="11">
    <source>
        <dbReference type="Proteomes" id="UP001237642"/>
    </source>
</evidence>
<comment type="caution">
    <text evidence="10">The sequence shown here is derived from an EMBL/GenBank/DDBJ whole genome shotgun (WGS) entry which is preliminary data.</text>
</comment>
<dbReference type="AlphaFoldDB" id="A0AAD8N9M4"/>
<dbReference type="Proteomes" id="UP001237642">
    <property type="component" value="Unassembled WGS sequence"/>
</dbReference>
<dbReference type="PANTHER" id="PTHR31190">
    <property type="entry name" value="DNA-BINDING DOMAIN"/>
    <property type="match status" value="1"/>
</dbReference>
<dbReference type="PRINTS" id="PR00367">
    <property type="entry name" value="ETHRSPELEMNT"/>
</dbReference>
<keyword evidence="2" id="KW-0936">Ethylene signaling pathway</keyword>
<dbReference type="Pfam" id="PF00847">
    <property type="entry name" value="AP2"/>
    <property type="match status" value="1"/>
</dbReference>
<dbReference type="GO" id="GO:0006952">
    <property type="term" value="P:defense response"/>
    <property type="evidence" value="ECO:0007669"/>
    <property type="project" value="UniProtKB-KW"/>
</dbReference>
<evidence type="ECO:0000256" key="7">
    <source>
        <dbReference type="ARBA" id="ARBA00023163"/>
    </source>
</evidence>
<dbReference type="FunFam" id="3.30.730.10:FF:000001">
    <property type="entry name" value="Ethylene-responsive transcription factor 2"/>
    <property type="match status" value="1"/>
</dbReference>
<dbReference type="GO" id="GO:0000976">
    <property type="term" value="F:transcription cis-regulatory region binding"/>
    <property type="evidence" value="ECO:0007669"/>
    <property type="project" value="UniProtKB-ARBA"/>
</dbReference>
<feature type="domain" description="AP2/ERF" evidence="9">
    <location>
        <begin position="155"/>
        <end position="213"/>
    </location>
</feature>
<name>A0AAD8N9M4_9APIA</name>
<dbReference type="CDD" id="cd00018">
    <property type="entry name" value="AP2"/>
    <property type="match status" value="1"/>
</dbReference>
<keyword evidence="8" id="KW-0539">Nucleus</keyword>
<reference evidence="10" key="1">
    <citation type="submission" date="2023-02" db="EMBL/GenBank/DDBJ databases">
        <title>Genome of toxic invasive species Heracleum sosnowskyi carries increased number of genes despite the absence of recent whole-genome duplications.</title>
        <authorList>
            <person name="Schelkunov M."/>
            <person name="Shtratnikova V."/>
            <person name="Makarenko M."/>
            <person name="Klepikova A."/>
            <person name="Omelchenko D."/>
            <person name="Novikova G."/>
            <person name="Obukhova E."/>
            <person name="Bogdanov V."/>
            <person name="Penin A."/>
            <person name="Logacheva M."/>
        </authorList>
    </citation>
    <scope>NUCLEOTIDE SEQUENCE</scope>
    <source>
        <strain evidence="10">Hsosn_3</strain>
        <tissue evidence="10">Leaf</tissue>
    </source>
</reference>
<proteinExistence type="predicted"/>
<evidence type="ECO:0000256" key="6">
    <source>
        <dbReference type="ARBA" id="ARBA00023159"/>
    </source>
</evidence>
<protein>
    <submittedName>
        <fullName evidence="10">Ethylene-responsive transcription factor 5</fullName>
    </submittedName>
</protein>
<keyword evidence="3" id="KW-0611">Plant defense</keyword>
<dbReference type="EMBL" id="JAUIZM010000002">
    <property type="protein sequence ID" value="KAK1399693.1"/>
    <property type="molecule type" value="Genomic_DNA"/>
</dbReference>
<dbReference type="InterPro" id="IPR016177">
    <property type="entry name" value="DNA-bd_dom_sf"/>
</dbReference>
<evidence type="ECO:0000256" key="3">
    <source>
        <dbReference type="ARBA" id="ARBA00022821"/>
    </source>
</evidence>
<evidence type="ECO:0000259" key="9">
    <source>
        <dbReference type="PROSITE" id="PS51032"/>
    </source>
</evidence>
<evidence type="ECO:0000313" key="10">
    <source>
        <dbReference type="EMBL" id="KAK1399693.1"/>
    </source>
</evidence>
<keyword evidence="5" id="KW-0238">DNA-binding</keyword>
<accession>A0AAD8N9M4</accession>
<evidence type="ECO:0000256" key="2">
    <source>
        <dbReference type="ARBA" id="ARBA00022745"/>
    </source>
</evidence>
<evidence type="ECO:0000256" key="1">
    <source>
        <dbReference type="ARBA" id="ARBA00004123"/>
    </source>
</evidence>
<sequence length="295" mass="32599">MGPSAGAIDEGLALDVIRHHLLFDDFSFIENFIFPTSSFLISDQSTTTNSSDNTSLVTELTCNNNVAVDSYVATDEQNNMINHLTFRTTDVDVPKNTHLNTSDSSRMHATSFKRKANLNICVPVPETKKVNMHTGFHPAAKLSDRRVADAGEKRHYRGVRQRPWGKFAAEIRDPNKKGTRVWLGTFDTAIAAAKAYDNAAFRLRGSKAILNFPHDIGLGNLPAINIPDNICRKRVKSGDKASGDDCNIDSAGEFPLTPSNWTEVWEGSEEKGIFIIPPLSPLFPLSKQPDNRCVL</sequence>
<evidence type="ECO:0000256" key="5">
    <source>
        <dbReference type="ARBA" id="ARBA00023125"/>
    </source>
</evidence>
<dbReference type="PANTHER" id="PTHR31190:SF499">
    <property type="entry name" value="ETHYLENE-RESPONSIVE TRANSCRIPTION FACTOR ERF105"/>
    <property type="match status" value="1"/>
</dbReference>
<dbReference type="SMART" id="SM00380">
    <property type="entry name" value="AP2"/>
    <property type="match status" value="1"/>
</dbReference>
<evidence type="ECO:0000256" key="4">
    <source>
        <dbReference type="ARBA" id="ARBA00023015"/>
    </source>
</evidence>
<organism evidence="10 11">
    <name type="scientific">Heracleum sosnowskyi</name>
    <dbReference type="NCBI Taxonomy" id="360622"/>
    <lineage>
        <taxon>Eukaryota</taxon>
        <taxon>Viridiplantae</taxon>
        <taxon>Streptophyta</taxon>
        <taxon>Embryophyta</taxon>
        <taxon>Tracheophyta</taxon>
        <taxon>Spermatophyta</taxon>
        <taxon>Magnoliopsida</taxon>
        <taxon>eudicotyledons</taxon>
        <taxon>Gunneridae</taxon>
        <taxon>Pentapetalae</taxon>
        <taxon>asterids</taxon>
        <taxon>campanulids</taxon>
        <taxon>Apiales</taxon>
        <taxon>Apiaceae</taxon>
        <taxon>Apioideae</taxon>
        <taxon>apioid superclade</taxon>
        <taxon>Tordylieae</taxon>
        <taxon>Tordyliinae</taxon>
        <taxon>Heracleum</taxon>
    </lineage>
</organism>
<gene>
    <name evidence="10" type="ORF">POM88_009556</name>
</gene>